<evidence type="ECO:0000256" key="1">
    <source>
        <dbReference type="SAM" id="Coils"/>
    </source>
</evidence>
<dbReference type="Pfam" id="PF13596">
    <property type="entry name" value="PAS_10"/>
    <property type="match status" value="1"/>
</dbReference>
<dbReference type="SUPFAM" id="SSF103657">
    <property type="entry name" value="BAR/IMD domain-like"/>
    <property type="match status" value="1"/>
</dbReference>
<reference evidence="2" key="2">
    <citation type="journal article" date="2014" name="ISME J.">
        <title>Microbial stratification in low pH oxic and suboxic macroscopic growths along an acid mine drainage.</title>
        <authorList>
            <person name="Mendez-Garcia C."/>
            <person name="Mesa V."/>
            <person name="Sprenger R.R."/>
            <person name="Richter M."/>
            <person name="Diez M.S."/>
            <person name="Solano J."/>
            <person name="Bargiela R."/>
            <person name="Golyshina O.V."/>
            <person name="Manteca A."/>
            <person name="Ramos J.L."/>
            <person name="Gallego J.R."/>
            <person name="Llorente I."/>
            <person name="Martins Dos Santos V.A."/>
            <person name="Jensen O.N."/>
            <person name="Pelaez A.I."/>
            <person name="Sanchez J."/>
            <person name="Ferrer M."/>
        </authorList>
    </citation>
    <scope>NUCLEOTIDE SEQUENCE</scope>
</reference>
<sequence>MLVSFAEVPELTTVGAAESPAETTRAAQLHQELQSTRQELESTIRELNAANQELTALNEEALSLNEEFQSTNEELETSKEELQSLNEELTTANNQLQDSLARQRTTSNDLKNILNSSQAATLFVDRDLKVRFFTPAAAPLFNLIPTDIGRPLSDLAARITDIDFVANTRAVL</sequence>
<accession>T1AGS6</accession>
<dbReference type="InterPro" id="IPR027267">
    <property type="entry name" value="AH/BAR_dom_sf"/>
</dbReference>
<reference evidence="2" key="1">
    <citation type="submission" date="2013-08" db="EMBL/GenBank/DDBJ databases">
        <authorList>
            <person name="Mendez C."/>
            <person name="Richter M."/>
            <person name="Ferrer M."/>
            <person name="Sanchez J."/>
        </authorList>
    </citation>
    <scope>NUCLEOTIDE SEQUENCE</scope>
</reference>
<dbReference type="AlphaFoldDB" id="T1AGS6"/>
<keyword evidence="2" id="KW-0808">Transferase</keyword>
<dbReference type="Gene3D" id="3.30.450.20">
    <property type="entry name" value="PAS domain"/>
    <property type="match status" value="1"/>
</dbReference>
<dbReference type="PANTHER" id="PTHR24422">
    <property type="entry name" value="CHEMOTAXIS PROTEIN METHYLTRANSFERASE"/>
    <property type="match status" value="1"/>
</dbReference>
<keyword evidence="1" id="KW-0175">Coiled coil</keyword>
<dbReference type="PANTHER" id="PTHR24422:SF27">
    <property type="entry name" value="PROTEIN-GLUTAMATE O-METHYLTRANSFERASE"/>
    <property type="match status" value="1"/>
</dbReference>
<dbReference type="InterPro" id="IPR050903">
    <property type="entry name" value="Bact_Chemotaxis_MeTrfase"/>
</dbReference>
<keyword evidence="2" id="KW-0418">Kinase</keyword>
<feature type="non-terminal residue" evidence="2">
    <location>
        <position position="172"/>
    </location>
</feature>
<evidence type="ECO:0000313" key="2">
    <source>
        <dbReference type="EMBL" id="EQD56382.1"/>
    </source>
</evidence>
<organism evidence="2">
    <name type="scientific">mine drainage metagenome</name>
    <dbReference type="NCBI Taxonomy" id="410659"/>
    <lineage>
        <taxon>unclassified sequences</taxon>
        <taxon>metagenomes</taxon>
        <taxon>ecological metagenomes</taxon>
    </lineage>
</organism>
<proteinExistence type="predicted"/>
<protein>
    <submittedName>
        <fullName evidence="2">Signal transduction histidine kinase (STHK) with CheB and CheR activity</fullName>
    </submittedName>
</protein>
<feature type="coiled-coil region" evidence="1">
    <location>
        <begin position="26"/>
        <end position="106"/>
    </location>
</feature>
<comment type="caution">
    <text evidence="2">The sequence shown here is derived from an EMBL/GenBank/DDBJ whole genome shotgun (WGS) entry which is preliminary data.</text>
</comment>
<name>T1AGS6_9ZZZZ</name>
<gene>
    <name evidence="2" type="ORF">B2A_05281</name>
</gene>
<dbReference type="EMBL" id="AUZZ01003656">
    <property type="protein sequence ID" value="EQD56382.1"/>
    <property type="molecule type" value="Genomic_DNA"/>
</dbReference>
<dbReference type="GO" id="GO:0016301">
    <property type="term" value="F:kinase activity"/>
    <property type="evidence" value="ECO:0007669"/>
    <property type="project" value="UniProtKB-KW"/>
</dbReference>